<dbReference type="Pfam" id="PF01336">
    <property type="entry name" value="tRNA_anti-codon"/>
    <property type="match status" value="1"/>
</dbReference>
<dbReference type="Pfam" id="PF07733">
    <property type="entry name" value="DNA_pol3_alpha"/>
    <property type="match status" value="1"/>
</dbReference>
<dbReference type="PANTHER" id="PTHR32294">
    <property type="entry name" value="DNA POLYMERASE III SUBUNIT ALPHA"/>
    <property type="match status" value="1"/>
</dbReference>
<dbReference type="STRING" id="1312852.EG19_03105"/>
<dbReference type="InterPro" id="IPR040982">
    <property type="entry name" value="DNA_pol3_finger"/>
</dbReference>
<dbReference type="GO" id="GO:0003676">
    <property type="term" value="F:nucleic acid binding"/>
    <property type="evidence" value="ECO:0007669"/>
    <property type="project" value="InterPro"/>
</dbReference>
<dbReference type="Gene3D" id="1.10.150.870">
    <property type="match status" value="1"/>
</dbReference>
<evidence type="ECO:0000259" key="13">
    <source>
        <dbReference type="SMART" id="SM00481"/>
    </source>
</evidence>
<dbReference type="GO" id="GO:0006260">
    <property type="term" value="P:DNA replication"/>
    <property type="evidence" value="ECO:0007669"/>
    <property type="project" value="UniProtKB-KW"/>
</dbReference>
<evidence type="ECO:0000313" key="15">
    <source>
        <dbReference type="Proteomes" id="UP000027284"/>
    </source>
</evidence>
<dbReference type="CDD" id="cd04485">
    <property type="entry name" value="DnaE_OBF"/>
    <property type="match status" value="1"/>
</dbReference>
<evidence type="ECO:0000256" key="3">
    <source>
        <dbReference type="ARBA" id="ARBA00012417"/>
    </source>
</evidence>
<protein>
    <recommendedName>
        <fullName evidence="4">Error-prone DNA polymerase</fullName>
        <ecNumber evidence="3">2.7.7.7</ecNumber>
    </recommendedName>
</protein>
<comment type="similarity">
    <text evidence="2">Belongs to the DNA polymerase type-C family. DnaE2 subfamily.</text>
</comment>
<dbReference type="NCBIfam" id="TIGR00594">
    <property type="entry name" value="polc"/>
    <property type="match status" value="1"/>
</dbReference>
<dbReference type="AlphaFoldDB" id="A0A062Y009"/>
<sequence length="1044" mass="115161">MTKVLPYCELHAHSAFSFLEGACEPETLAERAQELALPAVALVDRGGVYGLPRFAKACREVGVEALAGAEVPLEDGSRLPLLVRDPRGWSNLCRLLTTAALGRPKGQAAVSWEQVQHHAAGLLALTGWEEGPLLRAWRRGGEEAAGSLLAQLVACFGKENLAVEVCRQLVRGEERAIAAVVRLARRFGLPLVATTNALLAREEDGMVADCFTCLKEKTTLDQAGKLLAPNRARVLRGAQAMSALFSELPEAVSNTVKVAERCTFRLSQLPYRFPRAEVGPGRSEAEELRARVWEGAKTRYRQITPRVRAQLERELALIEKLSLSGYFLVVHDIVRFCQKEGIMVQGRGSAANSAVCYALSITNVDPIAYDLLFERFLSEERGEWPDIDLDLPSGDEREKVIQHVYRTYGERGAGMTAVVVCYRARAAVREAGKVLGFDPERLEKLSAMLSGWGFERDPREELPQHMRAVGLDPEERRGQHFVELVARLSGLPRHLGQHTGGMVLAAGRLDDVVPLEPASMPGRVVIQWDKDDCADLGIIKVDLLGLGMMQVLEMAVPLIRQHEGVEVDYAHLPADDPAVYDMLCRADTVGVFQVESRAQMATLPRMQPRRFYDLVVEVAIIRPGPIVGKMVHPYLNRRLGREPVTYPHPDLQPILERTLGVPLFQEQLMRVAMVAAGFTGGQAEELRRAMGAKRSLERMKKLERQLREGMAARGITGKAADDIVQGITSFALYGFPESHAASFALIAYASAYLKAHHPAAFYCALLSAWPMGFYHPATIVQDARRHGVRVLPVDVNCSQWLCTLERDDQGKLAVRLGFKFVKGLRREVAENLAREAQKQPFASVEDLLRRGGLNRRELEVLASIGACASLGETRRAALWQVSAFDGRSRPLQQAMGWGKSPSPLPDMDLRERYVADFEGTGLTVGRHPLHMFRSALQKRGVLSACEVARCRHGQRVKVGGVVIVRQRPSTAKGMCFATLEDESGFVNVVFAPDLFTKERATITTSALLEVDGVVQSRDGVLTVRALAARPLVLPTPACDSRDFH</sequence>
<dbReference type="InterPro" id="IPR004805">
    <property type="entry name" value="DnaE2/DnaE/PolC"/>
</dbReference>
<keyword evidence="10" id="KW-0239">DNA-directed DNA polymerase</keyword>
<accession>A0A062Y009</accession>
<evidence type="ECO:0000256" key="4">
    <source>
        <dbReference type="ARBA" id="ARBA00017273"/>
    </source>
</evidence>
<dbReference type="EC" id="2.7.7.7" evidence="3"/>
<dbReference type="GO" id="GO:0005737">
    <property type="term" value="C:cytoplasm"/>
    <property type="evidence" value="ECO:0007669"/>
    <property type="project" value="UniProtKB-SubCell"/>
</dbReference>
<evidence type="ECO:0000256" key="1">
    <source>
        <dbReference type="ARBA" id="ARBA00004496"/>
    </source>
</evidence>
<keyword evidence="8" id="KW-0235">DNA replication</keyword>
<dbReference type="InterPro" id="IPR003141">
    <property type="entry name" value="Pol/His_phosphatase_N"/>
</dbReference>
<dbReference type="SMART" id="SM00481">
    <property type="entry name" value="POLIIIAc"/>
    <property type="match status" value="1"/>
</dbReference>
<evidence type="ECO:0000256" key="8">
    <source>
        <dbReference type="ARBA" id="ARBA00022705"/>
    </source>
</evidence>
<evidence type="ECO:0000256" key="6">
    <source>
        <dbReference type="ARBA" id="ARBA00022679"/>
    </source>
</evidence>
<evidence type="ECO:0000256" key="7">
    <source>
        <dbReference type="ARBA" id="ARBA00022695"/>
    </source>
</evidence>
<dbReference type="InterPro" id="IPR029460">
    <property type="entry name" value="DNAPol_HHH"/>
</dbReference>
<comment type="catalytic activity">
    <reaction evidence="12">
        <text>DNA(n) + a 2'-deoxyribonucleoside 5'-triphosphate = DNA(n+1) + diphosphate</text>
        <dbReference type="Rhea" id="RHEA:22508"/>
        <dbReference type="Rhea" id="RHEA-COMP:17339"/>
        <dbReference type="Rhea" id="RHEA-COMP:17340"/>
        <dbReference type="ChEBI" id="CHEBI:33019"/>
        <dbReference type="ChEBI" id="CHEBI:61560"/>
        <dbReference type="ChEBI" id="CHEBI:173112"/>
        <dbReference type="EC" id="2.7.7.7"/>
    </reaction>
</comment>
<dbReference type="GO" id="GO:0008408">
    <property type="term" value="F:3'-5' exonuclease activity"/>
    <property type="evidence" value="ECO:0007669"/>
    <property type="project" value="InterPro"/>
</dbReference>
<dbReference type="PANTHER" id="PTHR32294:SF4">
    <property type="entry name" value="ERROR-PRONE DNA POLYMERASE"/>
    <property type="match status" value="1"/>
</dbReference>
<organism evidence="14 15">
    <name type="scientific">Thermoanaerobaculum aquaticum</name>
    <dbReference type="NCBI Taxonomy" id="1312852"/>
    <lineage>
        <taxon>Bacteria</taxon>
        <taxon>Pseudomonadati</taxon>
        <taxon>Acidobacteriota</taxon>
        <taxon>Thermoanaerobaculia</taxon>
        <taxon>Thermoanaerobaculales</taxon>
        <taxon>Thermoanaerobaculaceae</taxon>
        <taxon>Thermoanaerobaculum</taxon>
    </lineage>
</organism>
<dbReference type="EMBL" id="JMFG01000018">
    <property type="protein sequence ID" value="KDA53716.1"/>
    <property type="molecule type" value="Genomic_DNA"/>
</dbReference>
<dbReference type="Pfam" id="PF02811">
    <property type="entry name" value="PHP"/>
    <property type="match status" value="1"/>
</dbReference>
<evidence type="ECO:0000256" key="11">
    <source>
        <dbReference type="ARBA" id="ARBA00023204"/>
    </source>
</evidence>
<evidence type="ECO:0000313" key="14">
    <source>
        <dbReference type="EMBL" id="KDA53716.1"/>
    </source>
</evidence>
<dbReference type="SUPFAM" id="SSF89550">
    <property type="entry name" value="PHP domain-like"/>
    <property type="match status" value="1"/>
</dbReference>
<name>A0A062Y009_9BACT</name>
<evidence type="ECO:0000256" key="12">
    <source>
        <dbReference type="ARBA" id="ARBA00049244"/>
    </source>
</evidence>
<keyword evidence="11" id="KW-0234">DNA repair</keyword>
<dbReference type="InterPro" id="IPR004013">
    <property type="entry name" value="PHP_dom"/>
</dbReference>
<evidence type="ECO:0000256" key="9">
    <source>
        <dbReference type="ARBA" id="ARBA00022763"/>
    </source>
</evidence>
<evidence type="ECO:0000256" key="2">
    <source>
        <dbReference type="ARBA" id="ARBA00007391"/>
    </source>
</evidence>
<feature type="domain" description="Polymerase/histidinol phosphatase N-terminal" evidence="13">
    <location>
        <begin position="8"/>
        <end position="75"/>
    </location>
</feature>
<dbReference type="InterPro" id="IPR016195">
    <property type="entry name" value="Pol/histidinol_Pase-like"/>
</dbReference>
<keyword evidence="15" id="KW-1185">Reference proteome</keyword>
<dbReference type="NCBIfam" id="NF004225">
    <property type="entry name" value="PRK05672.1"/>
    <property type="match status" value="1"/>
</dbReference>
<dbReference type="GO" id="GO:0006281">
    <property type="term" value="P:DNA repair"/>
    <property type="evidence" value="ECO:0007669"/>
    <property type="project" value="UniProtKB-KW"/>
</dbReference>
<dbReference type="RefSeq" id="WP_038049142.1">
    <property type="nucleotide sequence ID" value="NZ_JMFG01000018.1"/>
</dbReference>
<dbReference type="GO" id="GO:0003887">
    <property type="term" value="F:DNA-directed DNA polymerase activity"/>
    <property type="evidence" value="ECO:0007669"/>
    <property type="project" value="UniProtKB-KW"/>
</dbReference>
<dbReference type="Pfam" id="PF17657">
    <property type="entry name" value="DNA_pol3_finger"/>
    <property type="match status" value="1"/>
</dbReference>
<dbReference type="Proteomes" id="UP000027284">
    <property type="component" value="Unassembled WGS sequence"/>
</dbReference>
<dbReference type="InterPro" id="IPR012340">
    <property type="entry name" value="NA-bd_OB-fold"/>
</dbReference>
<keyword evidence="6" id="KW-0808">Transferase</keyword>
<dbReference type="InterPro" id="IPR004365">
    <property type="entry name" value="NA-bd_OB_tRNA"/>
</dbReference>
<comment type="caution">
    <text evidence="14">The sequence shown here is derived from an EMBL/GenBank/DDBJ whole genome shotgun (WGS) entry which is preliminary data.</text>
</comment>
<keyword evidence="9" id="KW-0227">DNA damage</keyword>
<dbReference type="OrthoDB" id="9803237at2"/>
<keyword evidence="7" id="KW-0548">Nucleotidyltransferase</keyword>
<reference evidence="14 15" key="1">
    <citation type="submission" date="2014-04" db="EMBL/GenBank/DDBJ databases">
        <title>The Genome Sequence of Thermoanaerobaculum aquaticum MP-01, The First Cultivated Group 23 Acidobacterium.</title>
        <authorList>
            <person name="Stamps B.W."/>
            <person name="Losey N.A."/>
            <person name="Lawson P.A."/>
            <person name="Stevenson B.S."/>
        </authorList>
    </citation>
    <scope>NUCLEOTIDE SEQUENCE [LARGE SCALE GENOMIC DNA]</scope>
    <source>
        <strain evidence="14 15">MP-01</strain>
    </source>
</reference>
<comment type="subcellular location">
    <subcellularLocation>
        <location evidence="1">Cytoplasm</location>
    </subcellularLocation>
</comment>
<dbReference type="Gene3D" id="2.40.50.140">
    <property type="entry name" value="Nucleic acid-binding proteins"/>
    <property type="match status" value="1"/>
</dbReference>
<keyword evidence="5" id="KW-0963">Cytoplasm</keyword>
<dbReference type="InterPro" id="IPR011708">
    <property type="entry name" value="DNA_pol3_alpha_NTPase_dom"/>
</dbReference>
<dbReference type="Pfam" id="PF14579">
    <property type="entry name" value="HHH_6"/>
    <property type="match status" value="1"/>
</dbReference>
<gene>
    <name evidence="14" type="ORF">EG19_03105</name>
</gene>
<evidence type="ECO:0000256" key="5">
    <source>
        <dbReference type="ARBA" id="ARBA00022490"/>
    </source>
</evidence>
<dbReference type="InterPro" id="IPR023073">
    <property type="entry name" value="DnaE2"/>
</dbReference>
<dbReference type="HAMAP" id="MF_01902">
    <property type="entry name" value="DNApol_error_prone"/>
    <property type="match status" value="1"/>
</dbReference>
<proteinExistence type="inferred from homology"/>
<dbReference type="Gene3D" id="3.20.20.140">
    <property type="entry name" value="Metal-dependent hydrolases"/>
    <property type="match status" value="1"/>
</dbReference>
<evidence type="ECO:0000256" key="10">
    <source>
        <dbReference type="ARBA" id="ARBA00022932"/>
    </source>
</evidence>